<dbReference type="Gene3D" id="3.30.420.10">
    <property type="entry name" value="Ribonuclease H-like superfamily/Ribonuclease H"/>
    <property type="match status" value="1"/>
</dbReference>
<dbReference type="Pfam" id="PF10108">
    <property type="entry name" value="DNA_pol_B_exo2"/>
    <property type="match status" value="1"/>
</dbReference>
<feature type="domain" description="Predicted 3'-5' exonuclease PolB-like" evidence="1">
    <location>
        <begin position="72"/>
        <end position="198"/>
    </location>
</feature>
<sequence length="203" mass="23799">MSKLYFDIETLPAGSEMRDILKQFHESRSEDGKEKKSFEEYLESTNFDGTFGRLACIGYAVDDGKPEVLYGDEKEMLQRFWEIAKDINLFIGFNLMDFDFKFVYQRSMLLGVKPSRDLSFRRYCNTPIYDVMYEWNKWGMQNKPSLDKLAKAFGFPSSKGGDIEGKNVAKAFEEGRISEICEYCKKDVELTRKIYKRMIFEVN</sequence>
<gene>
    <name evidence="2" type="ORF">A3H78_05755</name>
</gene>
<name>A0A1F7JGM4_9BACT</name>
<dbReference type="InterPro" id="IPR036397">
    <property type="entry name" value="RNaseH_sf"/>
</dbReference>
<reference evidence="2 3" key="1">
    <citation type="journal article" date="2016" name="Nat. Commun.">
        <title>Thousands of microbial genomes shed light on interconnected biogeochemical processes in an aquifer system.</title>
        <authorList>
            <person name="Anantharaman K."/>
            <person name="Brown C.T."/>
            <person name="Hug L.A."/>
            <person name="Sharon I."/>
            <person name="Castelle C.J."/>
            <person name="Probst A.J."/>
            <person name="Thomas B.C."/>
            <person name="Singh A."/>
            <person name="Wilkins M.J."/>
            <person name="Karaoz U."/>
            <person name="Brodie E.L."/>
            <person name="Williams K.H."/>
            <person name="Hubbard S.S."/>
            <person name="Banfield J.F."/>
        </authorList>
    </citation>
    <scope>NUCLEOTIDE SEQUENCE [LARGE SCALE GENOMIC DNA]</scope>
</reference>
<evidence type="ECO:0000259" key="1">
    <source>
        <dbReference type="Pfam" id="PF10108"/>
    </source>
</evidence>
<comment type="caution">
    <text evidence="2">The sequence shown here is derived from an EMBL/GenBank/DDBJ whole genome shotgun (WGS) entry which is preliminary data.</text>
</comment>
<evidence type="ECO:0000313" key="3">
    <source>
        <dbReference type="Proteomes" id="UP000177418"/>
    </source>
</evidence>
<accession>A0A1F7JGM4</accession>
<dbReference type="InterPro" id="IPR012337">
    <property type="entry name" value="RNaseH-like_sf"/>
</dbReference>
<dbReference type="AlphaFoldDB" id="A0A1F7JGM4"/>
<protein>
    <recommendedName>
        <fullName evidence="1">Predicted 3'-5' exonuclease PolB-like domain-containing protein</fullName>
    </recommendedName>
</protein>
<dbReference type="Proteomes" id="UP000177418">
    <property type="component" value="Unassembled WGS sequence"/>
</dbReference>
<dbReference type="GO" id="GO:0003676">
    <property type="term" value="F:nucleic acid binding"/>
    <property type="evidence" value="ECO:0007669"/>
    <property type="project" value="InterPro"/>
</dbReference>
<evidence type="ECO:0000313" key="2">
    <source>
        <dbReference type="EMBL" id="OGK54764.1"/>
    </source>
</evidence>
<organism evidence="2 3">
    <name type="scientific">Candidatus Roizmanbacteria bacterium RIFCSPLOWO2_02_FULL_36_11</name>
    <dbReference type="NCBI Taxonomy" id="1802071"/>
    <lineage>
        <taxon>Bacteria</taxon>
        <taxon>Candidatus Roizmaniibacteriota</taxon>
    </lineage>
</organism>
<dbReference type="EMBL" id="MGAV01000013">
    <property type="protein sequence ID" value="OGK54764.1"/>
    <property type="molecule type" value="Genomic_DNA"/>
</dbReference>
<dbReference type="SUPFAM" id="SSF53098">
    <property type="entry name" value="Ribonuclease H-like"/>
    <property type="match status" value="1"/>
</dbReference>
<proteinExistence type="predicted"/>
<dbReference type="InterPro" id="IPR019288">
    <property type="entry name" value="3'-5'_exonuclease_PolB-like"/>
</dbReference>